<evidence type="ECO:0000256" key="2">
    <source>
        <dbReference type="ARBA" id="ARBA00006275"/>
    </source>
</evidence>
<comment type="subcellular location">
    <subcellularLocation>
        <location evidence="1">Cell outer membrane</location>
    </subcellularLocation>
</comment>
<keyword evidence="9" id="KW-1185">Reference proteome</keyword>
<dbReference type="InterPro" id="IPR033985">
    <property type="entry name" value="SusD-like_N"/>
</dbReference>
<protein>
    <submittedName>
        <fullName evidence="8">RagB/SusD family nutrient uptake outer membrane protein</fullName>
    </submittedName>
</protein>
<dbReference type="Proteomes" id="UP000318733">
    <property type="component" value="Unassembled WGS sequence"/>
</dbReference>
<keyword evidence="5" id="KW-0998">Cell outer membrane</keyword>
<dbReference type="RefSeq" id="WP_144250705.1">
    <property type="nucleotide sequence ID" value="NZ_VLPK01000007.1"/>
</dbReference>
<dbReference type="SUPFAM" id="SSF48452">
    <property type="entry name" value="TPR-like"/>
    <property type="match status" value="1"/>
</dbReference>
<comment type="caution">
    <text evidence="8">The sequence shown here is derived from an EMBL/GenBank/DDBJ whole genome shotgun (WGS) entry which is preliminary data.</text>
</comment>
<evidence type="ECO:0000313" key="9">
    <source>
        <dbReference type="Proteomes" id="UP000318733"/>
    </source>
</evidence>
<evidence type="ECO:0000313" key="8">
    <source>
        <dbReference type="EMBL" id="TSJ36414.1"/>
    </source>
</evidence>
<accession>A0A556M914</accession>
<sequence>MKRYKNITAVIFMLCAMTLTSCKKSFLEVIPKQEIVAVTYDDYNKLMNGSNFYMLGGGGIGMWQAAALMGDEVSAEAYAYNLPNSAYPAARSLFQWEDDVFPLNDPPNDYSSPSKPAFLSTFLSNMYTLNKIINEVKNAQGGTDQQKLQLQSEAQAERAFTNIQLVNYFTRPYNAATAATDPGFPVIKTADITVKTFSRGTVQQSYDFIISDLTGAIPNLPVQSVFQTRVSRAAAEAMLGKVYLFMGKYSDALVQFNKAFTDMAAMKTPPALYNYNQTLAPGGSFLPVDATNGPNSPFTNSTDVTESLWSVFTYAGPYGGNQFPTDFLTIPAKTINLFSANDWRKMFYTNLESDRSTVIPGGRLRRNNLKYIRIGVELPDLLLLKAEAEARTGELASAIADVTTLRNNRIPPAEAAVPASAQADATSLVKFIIEERVREFAVEGHHWFDMRRLSTDPIYSGLPAAQHLLYQDATNSTIYTLKPERLTLRLPPAYINQNPGMVNNP</sequence>
<evidence type="ECO:0000259" key="7">
    <source>
        <dbReference type="Pfam" id="PF14322"/>
    </source>
</evidence>
<evidence type="ECO:0000256" key="4">
    <source>
        <dbReference type="ARBA" id="ARBA00023136"/>
    </source>
</evidence>
<dbReference type="Gene3D" id="1.25.40.390">
    <property type="match status" value="1"/>
</dbReference>
<keyword evidence="3" id="KW-0732">Signal</keyword>
<evidence type="ECO:0000256" key="3">
    <source>
        <dbReference type="ARBA" id="ARBA00022729"/>
    </source>
</evidence>
<dbReference type="Pfam" id="PF07980">
    <property type="entry name" value="SusD_RagB"/>
    <property type="match status" value="1"/>
</dbReference>
<dbReference type="AlphaFoldDB" id="A0A556M914"/>
<dbReference type="EMBL" id="VLPK01000007">
    <property type="protein sequence ID" value="TSJ36414.1"/>
    <property type="molecule type" value="Genomic_DNA"/>
</dbReference>
<comment type="similarity">
    <text evidence="2">Belongs to the SusD family.</text>
</comment>
<evidence type="ECO:0000259" key="6">
    <source>
        <dbReference type="Pfam" id="PF07980"/>
    </source>
</evidence>
<dbReference type="GO" id="GO:0009279">
    <property type="term" value="C:cell outer membrane"/>
    <property type="evidence" value="ECO:0007669"/>
    <property type="project" value="UniProtKB-SubCell"/>
</dbReference>
<proteinExistence type="inferred from homology"/>
<gene>
    <name evidence="8" type="ORF">FO440_23215</name>
</gene>
<dbReference type="InterPro" id="IPR011990">
    <property type="entry name" value="TPR-like_helical_dom_sf"/>
</dbReference>
<reference evidence="8 9" key="1">
    <citation type="submission" date="2019-07" db="EMBL/GenBank/DDBJ databases">
        <authorList>
            <person name="Huq M.A."/>
        </authorList>
    </citation>
    <scope>NUCLEOTIDE SEQUENCE [LARGE SCALE GENOMIC DNA]</scope>
    <source>
        <strain evidence="8 9">MAH-19</strain>
    </source>
</reference>
<organism evidence="8 9">
    <name type="scientific">Mucilaginibacter corticis</name>
    <dbReference type="NCBI Taxonomy" id="2597670"/>
    <lineage>
        <taxon>Bacteria</taxon>
        <taxon>Pseudomonadati</taxon>
        <taxon>Bacteroidota</taxon>
        <taxon>Sphingobacteriia</taxon>
        <taxon>Sphingobacteriales</taxon>
        <taxon>Sphingobacteriaceae</taxon>
        <taxon>Mucilaginibacter</taxon>
    </lineage>
</organism>
<feature type="domain" description="SusD-like N-terminal" evidence="7">
    <location>
        <begin position="125"/>
        <end position="244"/>
    </location>
</feature>
<dbReference type="OrthoDB" id="697229at2"/>
<evidence type="ECO:0000256" key="1">
    <source>
        <dbReference type="ARBA" id="ARBA00004442"/>
    </source>
</evidence>
<evidence type="ECO:0000256" key="5">
    <source>
        <dbReference type="ARBA" id="ARBA00023237"/>
    </source>
</evidence>
<dbReference type="Pfam" id="PF14322">
    <property type="entry name" value="SusD-like_3"/>
    <property type="match status" value="1"/>
</dbReference>
<name>A0A556M914_9SPHI</name>
<feature type="domain" description="RagB/SusD" evidence="6">
    <location>
        <begin position="368"/>
        <end position="505"/>
    </location>
</feature>
<dbReference type="PROSITE" id="PS51257">
    <property type="entry name" value="PROKAR_LIPOPROTEIN"/>
    <property type="match status" value="1"/>
</dbReference>
<dbReference type="InterPro" id="IPR012944">
    <property type="entry name" value="SusD_RagB_dom"/>
</dbReference>
<keyword evidence="4" id="KW-0472">Membrane</keyword>